<dbReference type="OrthoDB" id="6629780at2759"/>
<feature type="compositionally biased region" description="Basic and acidic residues" evidence="1">
    <location>
        <begin position="282"/>
        <end position="293"/>
    </location>
</feature>
<organism evidence="3 4">
    <name type="scientific">Apolygus lucorum</name>
    <name type="common">Small green plant bug</name>
    <name type="synonym">Lygocoris lucorum</name>
    <dbReference type="NCBI Taxonomy" id="248454"/>
    <lineage>
        <taxon>Eukaryota</taxon>
        <taxon>Metazoa</taxon>
        <taxon>Ecdysozoa</taxon>
        <taxon>Arthropoda</taxon>
        <taxon>Hexapoda</taxon>
        <taxon>Insecta</taxon>
        <taxon>Pterygota</taxon>
        <taxon>Neoptera</taxon>
        <taxon>Paraneoptera</taxon>
        <taxon>Hemiptera</taxon>
        <taxon>Heteroptera</taxon>
        <taxon>Panheteroptera</taxon>
        <taxon>Cimicomorpha</taxon>
        <taxon>Miridae</taxon>
        <taxon>Mirini</taxon>
        <taxon>Apolygus</taxon>
    </lineage>
</organism>
<feature type="compositionally biased region" description="Low complexity" evidence="1">
    <location>
        <begin position="102"/>
        <end position="113"/>
    </location>
</feature>
<dbReference type="GO" id="GO:0005198">
    <property type="term" value="F:structural molecule activity"/>
    <property type="evidence" value="ECO:0007669"/>
    <property type="project" value="InterPro"/>
</dbReference>
<evidence type="ECO:0000256" key="1">
    <source>
        <dbReference type="SAM" id="MobiDB-lite"/>
    </source>
</evidence>
<accession>A0A8S9XYG6</accession>
<evidence type="ECO:0000313" key="3">
    <source>
        <dbReference type="EMBL" id="KAF6213953.1"/>
    </source>
</evidence>
<keyword evidence="4" id="KW-1185">Reference proteome</keyword>
<dbReference type="EMBL" id="WIXP02000003">
    <property type="protein sequence ID" value="KAF6213953.1"/>
    <property type="molecule type" value="Genomic_DNA"/>
</dbReference>
<proteinExistence type="predicted"/>
<protein>
    <recommendedName>
        <fullName evidence="2">Phospholipase A2-like domain-containing protein</fullName>
    </recommendedName>
</protein>
<feature type="domain" description="Phospholipase A2-like" evidence="2">
    <location>
        <begin position="170"/>
        <end position="210"/>
    </location>
</feature>
<gene>
    <name evidence="3" type="ORF">GE061_011681</name>
</gene>
<sequence>MSDRRWRLSSSLSPRRFFALYVGGPMVCILMRANIPPKIDLDLPYISWGEIDVRLHSLHPPTMPTPSMEKNFNHLVLTVSDRIGPPSPLNRPRPEEEELLLQPTPDDQQQEPLVSELESCSLTNNNPKTPTPPIPQPSAPTIPALMALIGPVSSRAVQRANQWRRFMPTWPGLNYLGPGNPLPNGKPVNKADAIACNHDWAYEFAQSRGDIRRADKVAIKEFGAHALQGSHHALVRALGIGAKYLAEGVIGVQYPSGLPRQAEAMRTGNIKQLAEYHGNCENQRRESEKRNAREGMGPLKYDEGQT</sequence>
<feature type="region of interest" description="Disordered" evidence="1">
    <location>
        <begin position="279"/>
        <end position="306"/>
    </location>
</feature>
<reference evidence="3" key="1">
    <citation type="journal article" date="2021" name="Mol. Ecol. Resour.">
        <title>Apolygus lucorum genome provides insights into omnivorousness and mesophyll feeding.</title>
        <authorList>
            <person name="Liu Y."/>
            <person name="Liu H."/>
            <person name="Wang H."/>
            <person name="Huang T."/>
            <person name="Liu B."/>
            <person name="Yang B."/>
            <person name="Yin L."/>
            <person name="Li B."/>
            <person name="Zhang Y."/>
            <person name="Zhang S."/>
            <person name="Jiang F."/>
            <person name="Zhang X."/>
            <person name="Ren Y."/>
            <person name="Wang B."/>
            <person name="Wang S."/>
            <person name="Lu Y."/>
            <person name="Wu K."/>
            <person name="Fan W."/>
            <person name="Wang G."/>
        </authorList>
    </citation>
    <scope>NUCLEOTIDE SEQUENCE</scope>
    <source>
        <strain evidence="3">12Hb</strain>
    </source>
</reference>
<dbReference type="Proteomes" id="UP000466442">
    <property type="component" value="Unassembled WGS sequence"/>
</dbReference>
<comment type="caution">
    <text evidence="3">The sequence shown here is derived from an EMBL/GenBank/DDBJ whole genome shotgun (WGS) entry which is preliminary data.</text>
</comment>
<feature type="region of interest" description="Disordered" evidence="1">
    <location>
        <begin position="102"/>
        <end position="135"/>
    </location>
</feature>
<dbReference type="AlphaFoldDB" id="A0A8S9XYG6"/>
<dbReference type="InterPro" id="IPR013607">
    <property type="entry name" value="Phospholipase_A2-like"/>
</dbReference>
<evidence type="ECO:0000259" key="2">
    <source>
        <dbReference type="Pfam" id="PF08398"/>
    </source>
</evidence>
<name>A0A8S9XYG6_APOLU</name>
<evidence type="ECO:0000313" key="4">
    <source>
        <dbReference type="Proteomes" id="UP000466442"/>
    </source>
</evidence>
<dbReference type="Pfam" id="PF08398">
    <property type="entry name" value="Phospholip_A2_4"/>
    <property type="match status" value="1"/>
</dbReference>